<feature type="domain" description="Heme-copper oxidase subunit III family profile" evidence="11">
    <location>
        <begin position="1"/>
        <end position="177"/>
    </location>
</feature>
<dbReference type="EMBL" id="AP019514">
    <property type="protein sequence ID" value="BBI64153.1"/>
    <property type="molecule type" value="Genomic_DNA"/>
</dbReference>
<evidence type="ECO:0000256" key="2">
    <source>
        <dbReference type="ARBA" id="ARBA00010581"/>
    </source>
</evidence>
<dbReference type="KEGG" id="hsr:HSBAA_54590"/>
<dbReference type="Pfam" id="PF00510">
    <property type="entry name" value="COX3"/>
    <property type="match status" value="1"/>
</dbReference>
<feature type="transmembrane region" description="Helical" evidence="10">
    <location>
        <begin position="157"/>
        <end position="175"/>
    </location>
</feature>
<keyword evidence="6 10" id="KW-1133">Transmembrane helix</keyword>
<comment type="subcellular location">
    <subcellularLocation>
        <location evidence="9">Cell membrane</location>
        <topology evidence="9">Multi-pass membrane protein</topology>
    </subcellularLocation>
    <subcellularLocation>
        <location evidence="1">Membrane</location>
        <topology evidence="1">Multi-pass membrane protein</topology>
    </subcellularLocation>
</comment>
<evidence type="ECO:0000256" key="1">
    <source>
        <dbReference type="ARBA" id="ARBA00004141"/>
    </source>
</evidence>
<feature type="transmembrane region" description="Helical" evidence="10">
    <location>
        <begin position="267"/>
        <end position="289"/>
    </location>
</feature>
<dbReference type="GO" id="GO:0004129">
    <property type="term" value="F:cytochrome-c oxidase activity"/>
    <property type="evidence" value="ECO:0007669"/>
    <property type="project" value="UniProtKB-EC"/>
</dbReference>
<protein>
    <recommendedName>
        <fullName evidence="3">cytochrome-c oxidase</fullName>
        <ecNumber evidence="3">7.1.1.9</ecNumber>
    </recommendedName>
    <alternativeName>
        <fullName evidence="8">Cytochrome c oxidase polypeptide III</fullName>
    </alternativeName>
</protein>
<dbReference type="SUPFAM" id="SSF81452">
    <property type="entry name" value="Cytochrome c oxidase subunit III-like"/>
    <property type="match status" value="1"/>
</dbReference>
<feature type="transmembrane region" description="Helical" evidence="10">
    <location>
        <begin position="74"/>
        <end position="92"/>
    </location>
</feature>
<evidence type="ECO:0000256" key="6">
    <source>
        <dbReference type="ARBA" id="ARBA00022989"/>
    </source>
</evidence>
<dbReference type="InterPro" id="IPR000298">
    <property type="entry name" value="Cyt_c_oxidase-like_su3"/>
</dbReference>
<dbReference type="CDD" id="cd00386">
    <property type="entry name" value="Heme_Cu_Oxidase_III_like"/>
    <property type="match status" value="1"/>
</dbReference>
<feature type="transmembrane region" description="Helical" evidence="10">
    <location>
        <begin position="112"/>
        <end position="137"/>
    </location>
</feature>
<organism evidence="12 13">
    <name type="scientific">Vreelandella sulfidaeris</name>
    <dbReference type="NCBI Taxonomy" id="115553"/>
    <lineage>
        <taxon>Bacteria</taxon>
        <taxon>Pseudomonadati</taxon>
        <taxon>Pseudomonadota</taxon>
        <taxon>Gammaproteobacteria</taxon>
        <taxon>Oceanospirillales</taxon>
        <taxon>Halomonadaceae</taxon>
        <taxon>Vreelandella</taxon>
    </lineage>
</organism>
<evidence type="ECO:0000256" key="8">
    <source>
        <dbReference type="ARBA" id="ARBA00031625"/>
    </source>
</evidence>
<dbReference type="InterPro" id="IPR024791">
    <property type="entry name" value="Cyt_c/ubiquinol_Oxase_su3"/>
</dbReference>
<dbReference type="GO" id="GO:0019646">
    <property type="term" value="P:aerobic electron transport chain"/>
    <property type="evidence" value="ECO:0007669"/>
    <property type="project" value="InterPro"/>
</dbReference>
<keyword evidence="5" id="KW-1278">Translocase</keyword>
<evidence type="ECO:0000313" key="13">
    <source>
        <dbReference type="Proteomes" id="UP000320231"/>
    </source>
</evidence>
<dbReference type="Proteomes" id="UP000320231">
    <property type="component" value="Chromosome"/>
</dbReference>
<accession>A0A455UFP9</accession>
<comment type="similarity">
    <text evidence="2 9">Belongs to the cytochrome c oxidase subunit 3 family.</text>
</comment>
<feature type="transmembrane region" description="Helical" evidence="10">
    <location>
        <begin position="5"/>
        <end position="28"/>
    </location>
</feature>
<dbReference type="PANTHER" id="PTHR11403">
    <property type="entry name" value="CYTOCHROME C OXIDASE SUBUNIT III"/>
    <property type="match status" value="1"/>
</dbReference>
<dbReference type="InterPro" id="IPR035973">
    <property type="entry name" value="Cyt_c_oxidase_su3-like_sf"/>
</dbReference>
<gene>
    <name evidence="12" type="ORF">HSBAA_54590</name>
</gene>
<keyword evidence="7 10" id="KW-0472">Membrane</keyword>
<keyword evidence="4 9" id="KW-0812">Transmembrane</keyword>
<evidence type="ECO:0000256" key="3">
    <source>
        <dbReference type="ARBA" id="ARBA00012949"/>
    </source>
</evidence>
<evidence type="ECO:0000256" key="10">
    <source>
        <dbReference type="SAM" id="Phobius"/>
    </source>
</evidence>
<dbReference type="AlphaFoldDB" id="A0A455UFP9"/>
<evidence type="ECO:0000256" key="5">
    <source>
        <dbReference type="ARBA" id="ARBA00022967"/>
    </source>
</evidence>
<evidence type="ECO:0000259" key="11">
    <source>
        <dbReference type="PROSITE" id="PS50253"/>
    </source>
</evidence>
<evidence type="ECO:0000313" key="12">
    <source>
        <dbReference type="EMBL" id="BBI64153.1"/>
    </source>
</evidence>
<dbReference type="EC" id="7.1.1.9" evidence="3"/>
<sequence length="296" mass="33056">MWWGILGLITIESAVVLAFCVSYLYLAFHAEAWPPLGESPPPLLWPSINLGLLLLSCITMFAAGQGINRGNKRVLAIGVTISVLLASTVLVLRSLELMAYDVSWKDHSYGAIVWTISGFHYVHVTSMVLGSTVIAILAWRGYFTQARQIGVVVDTNYWYFVCFAWVPFYLLLYWGHVFMPVETRRMKVLHPLLLWVGWVIGPVAWALHLLISYVLVTWVCETGHHWTLHATTLVTLVMSLIGVWLTWRQWGLAGRQWPGGGGNRSSSRIQFMAVGGLILSVLSALLIVAEGMPNFS</sequence>
<feature type="transmembrane region" description="Helical" evidence="10">
    <location>
        <begin position="43"/>
        <end position="62"/>
    </location>
</feature>
<feature type="transmembrane region" description="Helical" evidence="10">
    <location>
        <begin position="228"/>
        <end position="247"/>
    </location>
</feature>
<evidence type="ECO:0000256" key="7">
    <source>
        <dbReference type="ARBA" id="ARBA00023136"/>
    </source>
</evidence>
<reference evidence="12 13" key="1">
    <citation type="journal article" date="2019" name="Microbiol. Resour. Announc.">
        <title>Complete Genome Sequence of Halomonas sulfidaeris Strain Esulfide1 Isolated from a Metal Sulfide Rock at a Depth of 2,200 Meters, Obtained Using Nanopore Sequencing.</title>
        <authorList>
            <person name="Saito M."/>
            <person name="Nishigata A."/>
            <person name="Galipon J."/>
            <person name="Arakawa K."/>
        </authorList>
    </citation>
    <scope>NUCLEOTIDE SEQUENCE [LARGE SCALE GENOMIC DNA]</scope>
    <source>
        <strain evidence="12 13">ATCC BAA-803</strain>
    </source>
</reference>
<evidence type="ECO:0000256" key="4">
    <source>
        <dbReference type="ARBA" id="ARBA00022692"/>
    </source>
</evidence>
<dbReference type="PANTHER" id="PTHR11403:SF7">
    <property type="entry name" value="CYTOCHROME C OXIDASE SUBUNIT 3"/>
    <property type="match status" value="1"/>
</dbReference>
<dbReference type="InterPro" id="IPR013833">
    <property type="entry name" value="Cyt_c_oxidase_su3_a-hlx"/>
</dbReference>
<dbReference type="GO" id="GO:0005886">
    <property type="term" value="C:plasma membrane"/>
    <property type="evidence" value="ECO:0007669"/>
    <property type="project" value="UniProtKB-SubCell"/>
</dbReference>
<evidence type="ECO:0000256" key="9">
    <source>
        <dbReference type="RuleBase" id="RU003376"/>
    </source>
</evidence>
<proteinExistence type="inferred from homology"/>
<feature type="transmembrane region" description="Helical" evidence="10">
    <location>
        <begin position="195"/>
        <end position="216"/>
    </location>
</feature>
<dbReference type="Gene3D" id="1.20.120.80">
    <property type="entry name" value="Cytochrome c oxidase, subunit III, four-helix bundle"/>
    <property type="match status" value="1"/>
</dbReference>
<name>A0A455UFP9_9GAMM</name>
<dbReference type="PROSITE" id="PS50253">
    <property type="entry name" value="COX3"/>
    <property type="match status" value="1"/>
</dbReference>